<protein>
    <submittedName>
        <fullName evidence="2">Uncharacterized protein</fullName>
    </submittedName>
</protein>
<evidence type="ECO:0000256" key="1">
    <source>
        <dbReference type="SAM" id="MobiDB-lite"/>
    </source>
</evidence>
<gene>
    <name evidence="2" type="ORF">C8J25_104187</name>
</gene>
<feature type="compositionally biased region" description="Basic residues" evidence="1">
    <location>
        <begin position="18"/>
        <end position="31"/>
    </location>
</feature>
<sequence length="31" mass="3562">MHRAACTKLVQDSSKPGQRSRARHKAYLSYD</sequence>
<feature type="region of interest" description="Disordered" evidence="1">
    <location>
        <begin position="1"/>
        <end position="31"/>
    </location>
</feature>
<comment type="caution">
    <text evidence="2">The sequence shown here is derived from an EMBL/GenBank/DDBJ whole genome shotgun (WGS) entry which is preliminary data.</text>
</comment>
<evidence type="ECO:0000313" key="3">
    <source>
        <dbReference type="Proteomes" id="UP000244013"/>
    </source>
</evidence>
<accession>A0A2T5U5R9</accession>
<dbReference type="Proteomes" id="UP000244013">
    <property type="component" value="Unassembled WGS sequence"/>
</dbReference>
<organism evidence="2 3">
    <name type="scientific">Sphingomonas faeni</name>
    <dbReference type="NCBI Taxonomy" id="185950"/>
    <lineage>
        <taxon>Bacteria</taxon>
        <taxon>Pseudomonadati</taxon>
        <taxon>Pseudomonadota</taxon>
        <taxon>Alphaproteobacteria</taxon>
        <taxon>Sphingomonadales</taxon>
        <taxon>Sphingomonadaceae</taxon>
        <taxon>Sphingomonas</taxon>
    </lineage>
</organism>
<evidence type="ECO:0000313" key="2">
    <source>
        <dbReference type="EMBL" id="PTW46849.1"/>
    </source>
</evidence>
<name>A0A2T5U5R9_9SPHN</name>
<proteinExistence type="predicted"/>
<reference evidence="2 3" key="1">
    <citation type="submission" date="2018-04" db="EMBL/GenBank/DDBJ databases">
        <title>Genomic Encyclopedia of Type Strains, Phase III (KMG-III): the genomes of soil and plant-associated and newly described type strains.</title>
        <authorList>
            <person name="Whitman W."/>
        </authorList>
    </citation>
    <scope>NUCLEOTIDE SEQUENCE [LARGE SCALE GENOMIC DNA]</scope>
    <source>
        <strain evidence="2 3">MA-olki</strain>
    </source>
</reference>
<dbReference type="EMBL" id="QAYE01000004">
    <property type="protein sequence ID" value="PTW46849.1"/>
    <property type="molecule type" value="Genomic_DNA"/>
</dbReference>
<dbReference type="AlphaFoldDB" id="A0A2T5U5R9"/>